<evidence type="ECO:0000313" key="3">
    <source>
        <dbReference type="Proteomes" id="UP000094801"/>
    </source>
</evidence>
<proteinExistence type="predicted"/>
<reference evidence="3" key="1">
    <citation type="submission" date="2016-04" db="EMBL/GenBank/DDBJ databases">
        <title>Comparative genomics of biotechnologically important yeasts.</title>
        <authorList>
            <consortium name="DOE Joint Genome Institute"/>
            <person name="Riley R."/>
            <person name="Haridas S."/>
            <person name="Wolfe K.H."/>
            <person name="Lopes M.R."/>
            <person name="Hittinger C.T."/>
            <person name="Goker M."/>
            <person name="Salamov A."/>
            <person name="Wisecaver J."/>
            <person name="Long T.M."/>
            <person name="Aerts A.L."/>
            <person name="Barry K."/>
            <person name="Choi C."/>
            <person name="Clum A."/>
            <person name="Coughlan A.Y."/>
            <person name="Deshpande S."/>
            <person name="Douglass A.P."/>
            <person name="Hanson S.J."/>
            <person name="Klenk H.-P."/>
            <person name="Labutti K."/>
            <person name="Lapidus A."/>
            <person name="Lindquist E."/>
            <person name="Lipzen A."/>
            <person name="Meier-Kolthoff J.P."/>
            <person name="Ohm R.A."/>
            <person name="Otillar R.P."/>
            <person name="Pangilinan J."/>
            <person name="Peng Y."/>
            <person name="Rokas A."/>
            <person name="Rosa C.A."/>
            <person name="Scheuner C."/>
            <person name="Sibirny A.A."/>
            <person name="Slot J.C."/>
            <person name="Stielow J.B."/>
            <person name="Sun H."/>
            <person name="Kurtzman C.P."/>
            <person name="Blackwell M."/>
            <person name="Grigoriev I.V."/>
            <person name="Jeffries T.W."/>
        </authorList>
    </citation>
    <scope>NUCLEOTIDE SEQUENCE [LARGE SCALE GENOMIC DNA]</scope>
    <source>
        <strain evidence="3">NRRL YB-2248</strain>
    </source>
</reference>
<sequence>MITTRKALNFLRPSLSIVRNRPLSSIIGSRYASSIPPNDGNSGIKTTKRPLSAHNGKYKAFNRDDQQLMDSIEEAVNSGNYQKAKIPLSMKLALFVVPFVVSIGGYIIYNTYQGKLVFLPIWFTKTLPLEKAQGIESVDIEKLKVKAKDVVLSKLSMNEKVKETFGLPLKLGTFQKFDVTIEYQNFNMEGFQIDCTKSWFKPEIKYCQREIIKLQEKLNRFLEPMTTEGGLEFESIEDLFPNGASIRDYNIIIRGRINVLHNENSMIDEGTGDITFMGVIEFDHTKTIKLVSVILSSVEGGIPRVEKLW</sequence>
<accession>A0A1E4T3Y6</accession>
<keyword evidence="1" id="KW-0472">Membrane</keyword>
<dbReference type="OrthoDB" id="4080905at2759"/>
<evidence type="ECO:0000313" key="2">
    <source>
        <dbReference type="EMBL" id="ODV86476.1"/>
    </source>
</evidence>
<keyword evidence="1" id="KW-0812">Transmembrane</keyword>
<keyword evidence="3" id="KW-1185">Reference proteome</keyword>
<dbReference type="Proteomes" id="UP000094801">
    <property type="component" value="Unassembled WGS sequence"/>
</dbReference>
<name>A0A1E4T3Y6_9ASCO</name>
<organism evidence="2 3">
    <name type="scientific">[Candida] arabinofermentans NRRL YB-2248</name>
    <dbReference type="NCBI Taxonomy" id="983967"/>
    <lineage>
        <taxon>Eukaryota</taxon>
        <taxon>Fungi</taxon>
        <taxon>Dikarya</taxon>
        <taxon>Ascomycota</taxon>
        <taxon>Saccharomycotina</taxon>
        <taxon>Pichiomycetes</taxon>
        <taxon>Pichiales</taxon>
        <taxon>Pichiaceae</taxon>
        <taxon>Ogataea</taxon>
        <taxon>Ogataea/Candida clade</taxon>
    </lineage>
</organism>
<protein>
    <submittedName>
        <fullName evidence="2">Uncharacterized protein</fullName>
    </submittedName>
</protein>
<keyword evidence="1" id="KW-1133">Transmembrane helix</keyword>
<evidence type="ECO:0000256" key="1">
    <source>
        <dbReference type="SAM" id="Phobius"/>
    </source>
</evidence>
<feature type="transmembrane region" description="Helical" evidence="1">
    <location>
        <begin position="92"/>
        <end position="109"/>
    </location>
</feature>
<gene>
    <name evidence="2" type="ORF">CANARDRAFT_6943</name>
</gene>
<dbReference type="EMBL" id="KV453850">
    <property type="protein sequence ID" value="ODV86476.1"/>
    <property type="molecule type" value="Genomic_DNA"/>
</dbReference>
<dbReference type="AlphaFoldDB" id="A0A1E4T3Y6"/>